<gene>
    <name evidence="2" type="ORF">GCM10011316_23080</name>
</gene>
<dbReference type="Proteomes" id="UP000605148">
    <property type="component" value="Unassembled WGS sequence"/>
</dbReference>
<feature type="region of interest" description="Disordered" evidence="1">
    <location>
        <begin position="1"/>
        <end position="44"/>
    </location>
</feature>
<dbReference type="AlphaFoldDB" id="A0A916X0U4"/>
<evidence type="ECO:0000313" key="3">
    <source>
        <dbReference type="Proteomes" id="UP000605148"/>
    </source>
</evidence>
<evidence type="ECO:0000256" key="1">
    <source>
        <dbReference type="SAM" id="MobiDB-lite"/>
    </source>
</evidence>
<comment type="caution">
    <text evidence="2">The sequence shown here is derived from an EMBL/GenBank/DDBJ whole genome shotgun (WGS) entry which is preliminary data.</text>
</comment>
<reference evidence="2" key="2">
    <citation type="submission" date="2020-09" db="EMBL/GenBank/DDBJ databases">
        <authorList>
            <person name="Sun Q."/>
            <person name="Zhou Y."/>
        </authorList>
    </citation>
    <scope>NUCLEOTIDE SEQUENCE</scope>
    <source>
        <strain evidence="2">CGMCC 1.12426</strain>
    </source>
</reference>
<organism evidence="2 3">
    <name type="scientific">Roseibium aquae</name>
    <dbReference type="NCBI Taxonomy" id="1323746"/>
    <lineage>
        <taxon>Bacteria</taxon>
        <taxon>Pseudomonadati</taxon>
        <taxon>Pseudomonadota</taxon>
        <taxon>Alphaproteobacteria</taxon>
        <taxon>Hyphomicrobiales</taxon>
        <taxon>Stappiaceae</taxon>
        <taxon>Roseibium</taxon>
    </lineage>
</organism>
<protein>
    <submittedName>
        <fullName evidence="2">Uncharacterized protein</fullName>
    </submittedName>
</protein>
<evidence type="ECO:0000313" key="2">
    <source>
        <dbReference type="EMBL" id="GGB50335.1"/>
    </source>
</evidence>
<reference evidence="2" key="1">
    <citation type="journal article" date="2014" name="Int. J. Syst. Evol. Microbiol.">
        <title>Complete genome sequence of Corynebacterium casei LMG S-19264T (=DSM 44701T), isolated from a smear-ripened cheese.</title>
        <authorList>
            <consortium name="US DOE Joint Genome Institute (JGI-PGF)"/>
            <person name="Walter F."/>
            <person name="Albersmeier A."/>
            <person name="Kalinowski J."/>
            <person name="Ruckert C."/>
        </authorList>
    </citation>
    <scope>NUCLEOTIDE SEQUENCE</scope>
    <source>
        <strain evidence="2">CGMCC 1.12426</strain>
    </source>
</reference>
<feature type="region of interest" description="Disordered" evidence="1">
    <location>
        <begin position="132"/>
        <end position="153"/>
    </location>
</feature>
<dbReference type="EMBL" id="BMFA01000006">
    <property type="protein sequence ID" value="GGB50335.1"/>
    <property type="molecule type" value="Genomic_DNA"/>
</dbReference>
<sequence length="177" mass="20558">MPGGGHTPHGQTGPIRPWPRPGTRPGARSRYEETAPGPKDTGQQQIRFSQGFHGHRAVQKQPERQNRETMQTLTAERAHYTLDLRKRQMWRIMPSLWREMLNHANFPIGTLRNYIVIYQNCRMGMKKINNEDGRSKAKLSTERPNEANKKNPSAERYVILPEQVWRFVKNSSAMLRT</sequence>
<proteinExistence type="predicted"/>
<accession>A0A916X0U4</accession>
<name>A0A916X0U4_9HYPH</name>
<keyword evidence="3" id="KW-1185">Reference proteome</keyword>